<reference evidence="5" key="1">
    <citation type="journal article" date="2020" name="Nature">
        <title>Giant virus diversity and host interactions through global metagenomics.</title>
        <authorList>
            <person name="Schulz F."/>
            <person name="Roux S."/>
            <person name="Paez-Espino D."/>
            <person name="Jungbluth S."/>
            <person name="Walsh D.A."/>
            <person name="Denef V.J."/>
            <person name="McMahon K.D."/>
            <person name="Konstantinidis K.T."/>
            <person name="Eloe-Fadrosh E.A."/>
            <person name="Kyrpides N.C."/>
            <person name="Woyke T."/>
        </authorList>
    </citation>
    <scope>NUCLEOTIDE SEQUENCE</scope>
    <source>
        <strain evidence="5">GVMAG-M-3300021137-6</strain>
    </source>
</reference>
<dbReference type="EMBL" id="MN739421">
    <property type="protein sequence ID" value="QHT03967.1"/>
    <property type="molecule type" value="Genomic_DNA"/>
</dbReference>
<dbReference type="AlphaFoldDB" id="A0A6C0CIH0"/>
<dbReference type="CDD" id="cd00009">
    <property type="entry name" value="AAA"/>
    <property type="match status" value="1"/>
</dbReference>
<dbReference type="PANTHER" id="PTHR11669:SF20">
    <property type="entry name" value="REPLICATION FACTOR C SUBUNIT 4"/>
    <property type="match status" value="1"/>
</dbReference>
<dbReference type="InterPro" id="IPR027417">
    <property type="entry name" value="P-loop_NTPase"/>
</dbReference>
<dbReference type="GO" id="GO:0016887">
    <property type="term" value="F:ATP hydrolysis activity"/>
    <property type="evidence" value="ECO:0007669"/>
    <property type="project" value="InterPro"/>
</dbReference>
<organism evidence="5">
    <name type="scientific">viral metagenome</name>
    <dbReference type="NCBI Taxonomy" id="1070528"/>
    <lineage>
        <taxon>unclassified sequences</taxon>
        <taxon>metagenomes</taxon>
        <taxon>organismal metagenomes</taxon>
    </lineage>
</organism>
<keyword evidence="3" id="KW-0067">ATP-binding</keyword>
<evidence type="ECO:0000259" key="4">
    <source>
        <dbReference type="SMART" id="SM00382"/>
    </source>
</evidence>
<evidence type="ECO:0000256" key="1">
    <source>
        <dbReference type="ARBA" id="ARBA00022705"/>
    </source>
</evidence>
<dbReference type="GO" id="GO:0003689">
    <property type="term" value="F:DNA clamp loader activity"/>
    <property type="evidence" value="ECO:0007669"/>
    <property type="project" value="TreeGrafter"/>
</dbReference>
<keyword evidence="1" id="KW-0235">DNA replication</keyword>
<dbReference type="GO" id="GO:0005663">
    <property type="term" value="C:DNA replication factor C complex"/>
    <property type="evidence" value="ECO:0007669"/>
    <property type="project" value="TreeGrafter"/>
</dbReference>
<protein>
    <recommendedName>
        <fullName evidence="4">AAA+ ATPase domain-containing protein</fullName>
    </recommendedName>
</protein>
<dbReference type="InterPro" id="IPR050238">
    <property type="entry name" value="DNA_Rep/Repair_Clamp_Loader"/>
</dbReference>
<keyword evidence="2" id="KW-0547">Nucleotide-binding</keyword>
<accession>A0A6C0CIH0</accession>
<name>A0A6C0CIH0_9ZZZZ</name>
<sequence>MLSETYRPQTFDDIIGHLEAKSILQKYLETNPQGKSVLISGSPGIGKTTMALAAARTFGYEPLEINASRSLRSHEDVTSLRDSCMAPVTFTSILKYAKPRKTCVILDEIDGSDPHAQRKVLEWIKDLKRVVPIICTSNEVPVIFKRAPEHITLHRCMPLNARDIYENLQAHAPMEFTEFQKIVKECQHDVRRLMNRFQYGKSDTLQQIPLTGDTIADLFRHQETFYGVQPTYWDL</sequence>
<evidence type="ECO:0000256" key="2">
    <source>
        <dbReference type="ARBA" id="ARBA00022741"/>
    </source>
</evidence>
<dbReference type="PANTHER" id="PTHR11669">
    <property type="entry name" value="REPLICATION FACTOR C / DNA POLYMERASE III GAMMA-TAU SUBUNIT"/>
    <property type="match status" value="1"/>
</dbReference>
<feature type="domain" description="AAA+ ATPase" evidence="4">
    <location>
        <begin position="33"/>
        <end position="162"/>
    </location>
</feature>
<dbReference type="GO" id="GO:0006261">
    <property type="term" value="P:DNA-templated DNA replication"/>
    <property type="evidence" value="ECO:0007669"/>
    <property type="project" value="TreeGrafter"/>
</dbReference>
<dbReference type="SMART" id="SM00382">
    <property type="entry name" value="AAA"/>
    <property type="match status" value="1"/>
</dbReference>
<dbReference type="Gene3D" id="3.40.50.300">
    <property type="entry name" value="P-loop containing nucleotide triphosphate hydrolases"/>
    <property type="match status" value="1"/>
</dbReference>
<dbReference type="GO" id="GO:0006281">
    <property type="term" value="P:DNA repair"/>
    <property type="evidence" value="ECO:0007669"/>
    <property type="project" value="TreeGrafter"/>
</dbReference>
<evidence type="ECO:0000313" key="5">
    <source>
        <dbReference type="EMBL" id="QHT03967.1"/>
    </source>
</evidence>
<dbReference type="InterPro" id="IPR003959">
    <property type="entry name" value="ATPase_AAA_core"/>
</dbReference>
<dbReference type="Pfam" id="PF00004">
    <property type="entry name" value="AAA"/>
    <property type="match status" value="1"/>
</dbReference>
<dbReference type="InterPro" id="IPR003593">
    <property type="entry name" value="AAA+_ATPase"/>
</dbReference>
<dbReference type="GO" id="GO:0005524">
    <property type="term" value="F:ATP binding"/>
    <property type="evidence" value="ECO:0007669"/>
    <property type="project" value="UniProtKB-KW"/>
</dbReference>
<evidence type="ECO:0000256" key="3">
    <source>
        <dbReference type="ARBA" id="ARBA00022840"/>
    </source>
</evidence>
<dbReference type="SUPFAM" id="SSF52540">
    <property type="entry name" value="P-loop containing nucleoside triphosphate hydrolases"/>
    <property type="match status" value="1"/>
</dbReference>
<proteinExistence type="predicted"/>